<dbReference type="SUPFAM" id="SSF57756">
    <property type="entry name" value="Retrovirus zinc finger-like domains"/>
    <property type="match status" value="1"/>
</dbReference>
<comment type="caution">
    <text evidence="3">The sequence shown here is derived from an EMBL/GenBank/DDBJ whole genome shotgun (WGS) entry which is preliminary data.</text>
</comment>
<dbReference type="Gene3D" id="4.10.60.10">
    <property type="entry name" value="Zinc finger, CCHC-type"/>
    <property type="match status" value="1"/>
</dbReference>
<proteinExistence type="predicted"/>
<dbReference type="GO" id="GO:0008270">
    <property type="term" value="F:zinc ion binding"/>
    <property type="evidence" value="ECO:0007669"/>
    <property type="project" value="InterPro"/>
</dbReference>
<name>A0AAV1L252_9NEOP</name>
<dbReference type="PANTHER" id="PTHR33198">
    <property type="entry name" value="ANK_REP_REGION DOMAIN-CONTAINING PROTEIN-RELATED"/>
    <property type="match status" value="1"/>
</dbReference>
<dbReference type="PANTHER" id="PTHR33198:SF19">
    <property type="entry name" value="CCHC-TYPE DOMAIN-CONTAINING PROTEIN"/>
    <property type="match status" value="1"/>
</dbReference>
<gene>
    <name evidence="3" type="ORF">PARMNEM_LOCUS9476</name>
</gene>
<sequence>MSVGKISEFDVKTGNWTAYVERLEMYFVANSVKDEIKLPTLIAAMGESAYELLSTLASPKKPAELTYLDAVVLLRNHLQPKPSPMAERYRFRQRRQTDTESISDYVAALKKLSRHCEFGAVLQDNLRDQLVCGLRSDVIRQRLFAEEKLLSYDKAVILAGSLEAAERDAALVESGAAVTSSQAAGQLRGEGGGRANGGLNAMRVCQRARHTWHSAVAGSGGGGVGAGRADVRGSLCGACGGVDHVANECKFRTYICSKCGVMGHLRRVCFTNNQSVAPGAYNGNAANVQGFGKKSRNNGRGGHNQRLKTNYVNADDGATLSEYH</sequence>
<evidence type="ECO:0000259" key="2">
    <source>
        <dbReference type="SMART" id="SM00343"/>
    </source>
</evidence>
<feature type="region of interest" description="Disordered" evidence="1">
    <location>
        <begin position="292"/>
        <end position="311"/>
    </location>
</feature>
<feature type="domain" description="CCHC-type" evidence="2">
    <location>
        <begin position="235"/>
        <end position="251"/>
    </location>
</feature>
<reference evidence="3 4" key="1">
    <citation type="submission" date="2023-11" db="EMBL/GenBank/DDBJ databases">
        <authorList>
            <person name="Hedman E."/>
            <person name="Englund M."/>
            <person name="Stromberg M."/>
            <person name="Nyberg Akerstrom W."/>
            <person name="Nylinder S."/>
            <person name="Jareborg N."/>
            <person name="Kallberg Y."/>
            <person name="Kronander E."/>
        </authorList>
    </citation>
    <scope>NUCLEOTIDE SEQUENCE [LARGE SCALE GENOMIC DNA]</scope>
</reference>
<dbReference type="AlphaFoldDB" id="A0AAV1L252"/>
<dbReference type="SMART" id="SM00343">
    <property type="entry name" value="ZnF_C2HC"/>
    <property type="match status" value="2"/>
</dbReference>
<evidence type="ECO:0000313" key="4">
    <source>
        <dbReference type="Proteomes" id="UP001314205"/>
    </source>
</evidence>
<feature type="domain" description="CCHC-type" evidence="2">
    <location>
        <begin position="255"/>
        <end position="271"/>
    </location>
</feature>
<dbReference type="InterPro" id="IPR001878">
    <property type="entry name" value="Znf_CCHC"/>
</dbReference>
<dbReference type="InterPro" id="IPR036875">
    <property type="entry name" value="Znf_CCHC_sf"/>
</dbReference>
<protein>
    <recommendedName>
        <fullName evidence="2">CCHC-type domain-containing protein</fullName>
    </recommendedName>
</protein>
<evidence type="ECO:0000256" key="1">
    <source>
        <dbReference type="SAM" id="MobiDB-lite"/>
    </source>
</evidence>
<keyword evidence="4" id="KW-1185">Reference proteome</keyword>
<dbReference type="Proteomes" id="UP001314205">
    <property type="component" value="Unassembled WGS sequence"/>
</dbReference>
<dbReference type="EMBL" id="CAVLGL010000083">
    <property type="protein sequence ID" value="CAK1588895.1"/>
    <property type="molecule type" value="Genomic_DNA"/>
</dbReference>
<dbReference type="GO" id="GO:0003676">
    <property type="term" value="F:nucleic acid binding"/>
    <property type="evidence" value="ECO:0007669"/>
    <property type="project" value="InterPro"/>
</dbReference>
<evidence type="ECO:0000313" key="3">
    <source>
        <dbReference type="EMBL" id="CAK1588895.1"/>
    </source>
</evidence>
<accession>A0AAV1L252</accession>
<organism evidence="3 4">
    <name type="scientific">Parnassius mnemosyne</name>
    <name type="common">clouded apollo</name>
    <dbReference type="NCBI Taxonomy" id="213953"/>
    <lineage>
        <taxon>Eukaryota</taxon>
        <taxon>Metazoa</taxon>
        <taxon>Ecdysozoa</taxon>
        <taxon>Arthropoda</taxon>
        <taxon>Hexapoda</taxon>
        <taxon>Insecta</taxon>
        <taxon>Pterygota</taxon>
        <taxon>Neoptera</taxon>
        <taxon>Endopterygota</taxon>
        <taxon>Lepidoptera</taxon>
        <taxon>Glossata</taxon>
        <taxon>Ditrysia</taxon>
        <taxon>Papilionoidea</taxon>
        <taxon>Papilionidae</taxon>
        <taxon>Parnassiinae</taxon>
        <taxon>Parnassini</taxon>
        <taxon>Parnassius</taxon>
        <taxon>Driopa</taxon>
    </lineage>
</organism>